<keyword evidence="3" id="KW-1185">Reference proteome</keyword>
<accession>A0ABD2PYR8</accession>
<feature type="region of interest" description="Disordered" evidence="1">
    <location>
        <begin position="1"/>
        <end position="41"/>
    </location>
</feature>
<evidence type="ECO:0000313" key="2">
    <source>
        <dbReference type="EMBL" id="KAL3312082.1"/>
    </source>
</evidence>
<dbReference type="EMBL" id="JBJKFK010001871">
    <property type="protein sequence ID" value="KAL3312082.1"/>
    <property type="molecule type" value="Genomic_DNA"/>
</dbReference>
<gene>
    <name evidence="2" type="ORF">Ciccas_009336</name>
</gene>
<evidence type="ECO:0000256" key="1">
    <source>
        <dbReference type="SAM" id="MobiDB-lite"/>
    </source>
</evidence>
<evidence type="ECO:0000313" key="3">
    <source>
        <dbReference type="Proteomes" id="UP001626550"/>
    </source>
</evidence>
<proteinExistence type="predicted"/>
<protein>
    <submittedName>
        <fullName evidence="2">Uncharacterized protein</fullName>
    </submittedName>
</protein>
<dbReference type="AlphaFoldDB" id="A0ABD2PYR8"/>
<dbReference type="Proteomes" id="UP001626550">
    <property type="component" value="Unassembled WGS sequence"/>
</dbReference>
<feature type="compositionally biased region" description="Polar residues" evidence="1">
    <location>
        <begin position="24"/>
        <end position="37"/>
    </location>
</feature>
<name>A0ABD2PYR8_9PLAT</name>
<organism evidence="2 3">
    <name type="scientific">Cichlidogyrus casuarinus</name>
    <dbReference type="NCBI Taxonomy" id="1844966"/>
    <lineage>
        <taxon>Eukaryota</taxon>
        <taxon>Metazoa</taxon>
        <taxon>Spiralia</taxon>
        <taxon>Lophotrochozoa</taxon>
        <taxon>Platyhelminthes</taxon>
        <taxon>Monogenea</taxon>
        <taxon>Monopisthocotylea</taxon>
        <taxon>Dactylogyridea</taxon>
        <taxon>Ancyrocephalidae</taxon>
        <taxon>Cichlidogyrus</taxon>
    </lineage>
</organism>
<sequence length="87" mass="9588">MTKAAAAQFISHEGEDDRQRKISVYSSGKTPTPSNVPTRKPSEVLQHAAQTVDKQPNIGHCKAERSDLTKDSLLSSPIIRDYLALVR</sequence>
<comment type="caution">
    <text evidence="2">The sequence shown here is derived from an EMBL/GenBank/DDBJ whole genome shotgun (WGS) entry which is preliminary data.</text>
</comment>
<reference evidence="2 3" key="1">
    <citation type="submission" date="2024-11" db="EMBL/GenBank/DDBJ databases">
        <title>Adaptive evolution of stress response genes in parasites aligns with host niche diversity.</title>
        <authorList>
            <person name="Hahn C."/>
            <person name="Resl P."/>
        </authorList>
    </citation>
    <scope>NUCLEOTIDE SEQUENCE [LARGE SCALE GENOMIC DNA]</scope>
    <source>
        <strain evidence="2">EGGRZ-B1_66</strain>
        <tissue evidence="2">Body</tissue>
    </source>
</reference>